<keyword evidence="2" id="KW-1133">Transmembrane helix</keyword>
<reference evidence="3 4" key="1">
    <citation type="submission" date="2024-01" db="EMBL/GenBank/DDBJ databases">
        <title>A draft genome for the cacao thread blight pathogen Marasmiellus scandens.</title>
        <authorList>
            <person name="Baruah I.K."/>
            <person name="Leung J."/>
            <person name="Bukari Y."/>
            <person name="Amoako-Attah I."/>
            <person name="Meinhardt L.W."/>
            <person name="Bailey B.A."/>
            <person name="Cohen S.P."/>
        </authorList>
    </citation>
    <scope>NUCLEOTIDE SEQUENCE [LARGE SCALE GENOMIC DNA]</scope>
    <source>
        <strain evidence="3 4">GH-19</strain>
    </source>
</reference>
<accession>A0ABR1J8G2</accession>
<keyword evidence="2" id="KW-0472">Membrane</keyword>
<protein>
    <submittedName>
        <fullName evidence="3">Uncharacterized protein</fullName>
    </submittedName>
</protein>
<keyword evidence="2" id="KW-0812">Transmembrane</keyword>
<feature type="transmembrane region" description="Helical" evidence="2">
    <location>
        <begin position="29"/>
        <end position="50"/>
    </location>
</feature>
<sequence>MDPLFIAFMALIFFILVQGVVVVYQYFGGVATAALVDTLLILGMGVAVFWQGGRRFGTPVSTTQVIEPPAPTPTIERQQETLEERIDAYIQSRQRQNWRDQPAIPETSSEEGSQEESNGMVTPQTPQQPGPLDLDNLFDDLHIRGAGGGKGGKGPTGGGGGGDDDPTGGGGDPSRSGGGGGGRGDPSGSGGGRGGGGPPGGGGGGGGGDGGDDSDDDTPQRNHPRAKGKVTYARAPPDFEGDKTKYEDFKRLAVNYREAYKASFNTKEEYN</sequence>
<feature type="compositionally biased region" description="Gly residues" evidence="1">
    <location>
        <begin position="145"/>
        <end position="209"/>
    </location>
</feature>
<feature type="region of interest" description="Disordered" evidence="1">
    <location>
        <begin position="92"/>
        <end position="243"/>
    </location>
</feature>
<evidence type="ECO:0000256" key="1">
    <source>
        <dbReference type="SAM" id="MobiDB-lite"/>
    </source>
</evidence>
<dbReference type="EMBL" id="JBANRG010000027">
    <property type="protein sequence ID" value="KAK7453300.1"/>
    <property type="molecule type" value="Genomic_DNA"/>
</dbReference>
<keyword evidence="4" id="KW-1185">Reference proteome</keyword>
<dbReference type="Proteomes" id="UP001498398">
    <property type="component" value="Unassembled WGS sequence"/>
</dbReference>
<comment type="caution">
    <text evidence="3">The sequence shown here is derived from an EMBL/GenBank/DDBJ whole genome shotgun (WGS) entry which is preliminary data.</text>
</comment>
<evidence type="ECO:0000313" key="3">
    <source>
        <dbReference type="EMBL" id="KAK7453300.1"/>
    </source>
</evidence>
<evidence type="ECO:0000256" key="2">
    <source>
        <dbReference type="SAM" id="Phobius"/>
    </source>
</evidence>
<organism evidence="3 4">
    <name type="scientific">Marasmiellus scandens</name>
    <dbReference type="NCBI Taxonomy" id="2682957"/>
    <lineage>
        <taxon>Eukaryota</taxon>
        <taxon>Fungi</taxon>
        <taxon>Dikarya</taxon>
        <taxon>Basidiomycota</taxon>
        <taxon>Agaricomycotina</taxon>
        <taxon>Agaricomycetes</taxon>
        <taxon>Agaricomycetidae</taxon>
        <taxon>Agaricales</taxon>
        <taxon>Marasmiineae</taxon>
        <taxon>Omphalotaceae</taxon>
        <taxon>Marasmiellus</taxon>
    </lineage>
</organism>
<proteinExistence type="predicted"/>
<evidence type="ECO:0000313" key="4">
    <source>
        <dbReference type="Proteomes" id="UP001498398"/>
    </source>
</evidence>
<gene>
    <name evidence="3" type="ORF">VKT23_011975</name>
</gene>
<name>A0ABR1J8G2_9AGAR</name>